<dbReference type="Proteomes" id="UP000487350">
    <property type="component" value="Unassembled WGS sequence"/>
</dbReference>
<feature type="region of interest" description="Disordered" evidence="1">
    <location>
        <begin position="1"/>
        <end position="81"/>
    </location>
</feature>
<keyword evidence="3" id="KW-1185">Reference proteome</keyword>
<dbReference type="AlphaFoldDB" id="A0A844ANX7"/>
<dbReference type="SUPFAM" id="SSF48452">
    <property type="entry name" value="TPR-like"/>
    <property type="match status" value="1"/>
</dbReference>
<comment type="caution">
    <text evidence="2">The sequence shown here is derived from an EMBL/GenBank/DDBJ whole genome shotgun (WGS) entry which is preliminary data.</text>
</comment>
<feature type="compositionally biased region" description="Low complexity" evidence="1">
    <location>
        <begin position="35"/>
        <end position="51"/>
    </location>
</feature>
<dbReference type="RefSeq" id="WP_153583021.1">
    <property type="nucleotide sequence ID" value="NZ_WJBU01000001.1"/>
</dbReference>
<evidence type="ECO:0000313" key="3">
    <source>
        <dbReference type="Proteomes" id="UP000487350"/>
    </source>
</evidence>
<evidence type="ECO:0000256" key="1">
    <source>
        <dbReference type="SAM" id="MobiDB-lite"/>
    </source>
</evidence>
<dbReference type="Gene3D" id="1.25.40.10">
    <property type="entry name" value="Tetratricopeptide repeat domain"/>
    <property type="match status" value="1"/>
</dbReference>
<accession>A0A844ANX7</accession>
<sequence>MDVKRTSVSGPASGGEPAADNGRRVSQPQPLEPRAGGATIAAQQAASTSAAGAGGLPAMRVQPPLARRCGPGPESRGTSYLPKAGMTMLQTSLLVGTAQYLDSEEMLALQVATNDLQSLVEPSQINPVVRAVFAAKNELAAAGDTERAAAQKKLRKTQKALERRREEHGIFMRPYGARASAVAQAFRLNGHACGPLSAETEATVRLNVEQIVESLVAIGRFDEAMAWSELAMSHLNAIPQAAQYLRNAEYLLAANKPQQALELVKIVSAEQLARGVDIAPDAAALVAKAHFMLGNEEEALRAAESAPASARHQIRAMVDSRRSDEAARDGEFLLMKGGDSDALWAVRKAEALFAAGDAEGGINCVQDCLAANPTPQEVQQCLRLVQQPGIRHSPNRANILSDSCWGEVAAIQRGVVNPATIMDDLDAIEVHLTPPVLAHEPQREIVSVALLHAPAPDQSD</sequence>
<protein>
    <recommendedName>
        <fullName evidence="4">Tetratricopeptide repeat-containing protein</fullName>
    </recommendedName>
</protein>
<dbReference type="EMBL" id="WJBU01000001">
    <property type="protein sequence ID" value="MRD45660.1"/>
    <property type="molecule type" value="Genomic_DNA"/>
</dbReference>
<name>A0A844ANX7_9BURK</name>
<proteinExistence type="predicted"/>
<dbReference type="InterPro" id="IPR011990">
    <property type="entry name" value="TPR-like_helical_dom_sf"/>
</dbReference>
<evidence type="ECO:0008006" key="4">
    <source>
        <dbReference type="Google" id="ProtNLM"/>
    </source>
</evidence>
<reference evidence="2 3" key="1">
    <citation type="submission" date="2019-11" db="EMBL/GenBank/DDBJ databases">
        <title>Caenimonas koreensis gen. nov., sp. nov., isolated from activated sludge.</title>
        <authorList>
            <person name="Seung H.R."/>
        </authorList>
    </citation>
    <scope>NUCLEOTIDE SEQUENCE [LARGE SCALE GENOMIC DNA]</scope>
    <source>
        <strain evidence="2 3">EMB320</strain>
    </source>
</reference>
<feature type="compositionally biased region" description="Polar residues" evidence="1">
    <location>
        <begin position="1"/>
        <end position="10"/>
    </location>
</feature>
<gene>
    <name evidence="2" type="ORF">GHT07_00080</name>
</gene>
<evidence type="ECO:0000313" key="2">
    <source>
        <dbReference type="EMBL" id="MRD45660.1"/>
    </source>
</evidence>
<organism evidence="2 3">
    <name type="scientific">Caenimonas koreensis DSM 17982</name>
    <dbReference type="NCBI Taxonomy" id="1121255"/>
    <lineage>
        <taxon>Bacteria</taxon>
        <taxon>Pseudomonadati</taxon>
        <taxon>Pseudomonadota</taxon>
        <taxon>Betaproteobacteria</taxon>
        <taxon>Burkholderiales</taxon>
        <taxon>Comamonadaceae</taxon>
        <taxon>Caenimonas</taxon>
    </lineage>
</organism>